<reference evidence="1 2" key="1">
    <citation type="submission" date="2014-10" db="EMBL/GenBank/DDBJ databases">
        <title>Genome sequence of Clostridium aceticum DSM 1496.</title>
        <authorList>
            <person name="Poehlein A."/>
            <person name="Schiel-Bengelsdorf B."/>
            <person name="Gottschalk G."/>
            <person name="Duerre P."/>
            <person name="Daniel R."/>
        </authorList>
    </citation>
    <scope>NUCLEOTIDE SEQUENCE [LARGE SCALE GENOMIC DNA]</scope>
    <source>
        <strain evidence="1 2">DSM 1496</strain>
    </source>
</reference>
<accession>A0A0D8IBA8</accession>
<name>A0A0D8IBA8_9CLOT</name>
<dbReference type="KEGG" id="cace:CACET_c33650"/>
<gene>
    <name evidence="1" type="ORF">CACET_c33650</name>
</gene>
<dbReference type="Proteomes" id="UP000035704">
    <property type="component" value="Chromosome"/>
</dbReference>
<sequence length="255" mass="28924">MREKIEGHIKTFVKEYPSKKATVTNWQEPLITYGDAKNPMFDKLKEVVTPSHALPTDFLQDAETVIAYFLPFEEAVVKSNIDGRESSEAWGRAYIETNQLIFDLNSYLHDVIETWGYKSTILPATHNFDPKLLISEWSHRHVAYIAGLGKFGINRMLITEKGCCGRIGSVVTNLKIEATEVSEEEFCLYKAKGICERCVKNCVNDALSIDGFDRHKCYEMCLYNDKLLNNMGVADVCGKCMVEIPCSYKNPIKKA</sequence>
<keyword evidence="2" id="KW-1185">Reference proteome</keyword>
<organism evidence="1 2">
    <name type="scientific">Clostridium aceticum</name>
    <dbReference type="NCBI Taxonomy" id="84022"/>
    <lineage>
        <taxon>Bacteria</taxon>
        <taxon>Bacillati</taxon>
        <taxon>Bacillota</taxon>
        <taxon>Clostridia</taxon>
        <taxon>Eubacteriales</taxon>
        <taxon>Clostridiaceae</taxon>
        <taxon>Clostridium</taxon>
    </lineage>
</organism>
<dbReference type="RefSeq" id="WP_044824237.1">
    <property type="nucleotide sequence ID" value="NZ_CP009687.1"/>
</dbReference>
<dbReference type="STRING" id="84022.CACET_c33650"/>
<dbReference type="PANTHER" id="PTHR42827:SF1">
    <property type="entry name" value="IRON-SULFUR CLUSTER-BINDING PROTEIN"/>
    <property type="match status" value="1"/>
</dbReference>
<dbReference type="OrthoDB" id="9784571at2"/>
<dbReference type="AlphaFoldDB" id="A0A0D8IBA8"/>
<proteinExistence type="predicted"/>
<dbReference type="EMBL" id="CP009687">
    <property type="protein sequence ID" value="AKL96808.1"/>
    <property type="molecule type" value="Genomic_DNA"/>
</dbReference>
<evidence type="ECO:0000313" key="2">
    <source>
        <dbReference type="Proteomes" id="UP000035704"/>
    </source>
</evidence>
<dbReference type="PATRIC" id="fig|84022.5.peg.3556"/>
<protein>
    <submittedName>
        <fullName evidence="1">Uncharacterized protein</fullName>
    </submittedName>
</protein>
<evidence type="ECO:0000313" key="1">
    <source>
        <dbReference type="EMBL" id="AKL96808.1"/>
    </source>
</evidence>
<dbReference type="PANTHER" id="PTHR42827">
    <property type="entry name" value="IRON-SULFUR CLUSTER-BINDING PROTEIN-RELATED"/>
    <property type="match status" value="1"/>
</dbReference>